<evidence type="ECO:0000313" key="1">
    <source>
        <dbReference type="EMBL" id="CAD1817240.1"/>
    </source>
</evidence>
<reference evidence="1" key="1">
    <citation type="submission" date="2020-07" db="EMBL/GenBank/DDBJ databases">
        <authorList>
            <person name="Lin J."/>
        </authorList>
    </citation>
    <scope>NUCLEOTIDE SEQUENCE</scope>
</reference>
<dbReference type="InterPro" id="IPR036691">
    <property type="entry name" value="Endo/exonu/phosph_ase_sf"/>
</dbReference>
<organism evidence="1">
    <name type="scientific">Ananas comosus var. bracteatus</name>
    <name type="common">red pineapple</name>
    <dbReference type="NCBI Taxonomy" id="296719"/>
    <lineage>
        <taxon>Eukaryota</taxon>
        <taxon>Viridiplantae</taxon>
        <taxon>Streptophyta</taxon>
        <taxon>Embryophyta</taxon>
        <taxon>Tracheophyta</taxon>
        <taxon>Spermatophyta</taxon>
        <taxon>Magnoliopsida</taxon>
        <taxon>Liliopsida</taxon>
        <taxon>Poales</taxon>
        <taxon>Bromeliaceae</taxon>
        <taxon>Bromelioideae</taxon>
        <taxon>Ananas</taxon>
    </lineage>
</organism>
<sequence length="379" mass="43011">MHDPGLPLNPDEIQQILSSYGIIDKGAKTSKEPGGLLTAWIVYLFNCLQHWVGDYTLNVLLKRKTDGKEFLITNVYNPTCPSLKATFFQEIRNTHDLSRGMWAALGDFNVLLSLHDKNEPPSNISDILHFGEVVNDTGLIDLPLLNKSFTWTNGRRNPTFERLDRALISQDWLLSFPRSTLKALPRPWSDHTLLILTAFTLVPPSLLFRFESFWLRYSSLPEVVSNAWNSVPSSSKPVSRFILKIDSVISLESNSPLTPPLISLRFLVMKGLTFLLSILHLLWKGEKDCFLLCAKKAPGPDSFLMLFYHRFWSILKGDILNVFNSLYCGPLDLNSINRSWVCPIPKKLNVSSTRDLRPISLRPARRYGRNAIGESSIIN</sequence>
<gene>
    <name evidence="1" type="ORF">CB5_LOCUS451</name>
</gene>
<dbReference type="SUPFAM" id="SSF56219">
    <property type="entry name" value="DNase I-like"/>
    <property type="match status" value="1"/>
</dbReference>
<dbReference type="PANTHER" id="PTHR33710:SF48">
    <property type="entry name" value="OS02G0307075 PROTEIN"/>
    <property type="match status" value="1"/>
</dbReference>
<protein>
    <recommendedName>
        <fullName evidence="2">Endonuclease/exonuclease/phosphatase domain-containing protein</fullName>
    </recommendedName>
</protein>
<dbReference type="EMBL" id="LR862129">
    <property type="protein sequence ID" value="CAD1817240.1"/>
    <property type="molecule type" value="Genomic_DNA"/>
</dbReference>
<evidence type="ECO:0008006" key="2">
    <source>
        <dbReference type="Google" id="ProtNLM"/>
    </source>
</evidence>
<accession>A0A6V7NF82</accession>
<name>A0A6V7NF82_ANACO</name>
<dbReference type="AlphaFoldDB" id="A0A6V7NF82"/>
<dbReference type="Gene3D" id="3.60.10.10">
    <property type="entry name" value="Endonuclease/exonuclease/phosphatase"/>
    <property type="match status" value="1"/>
</dbReference>
<dbReference type="PANTHER" id="PTHR33710">
    <property type="entry name" value="BNAC02G09200D PROTEIN"/>
    <property type="match status" value="1"/>
</dbReference>
<proteinExistence type="predicted"/>